<sequence length="217" mass="25611">MERHELKTNVAIVQDEDYHTATKIMYDEKLMKVQSKESLQEAYKMLRSASDPMKVYVLIVSDEVTMKQYLELRPDLVVSEPNALYIIFYVGQQKKLGHHISNCAAGNLMKLWKQYYVLNIVTQYPCSDQWGDYFYIYRPFKKIGNDSWGAVVMHKMEDVLLDHRRIVNSLKQMNEYPLRMPRKSISTKRDRKKKTWSTDLMTRAAEAVRTKSFYEGS</sequence>
<gene>
    <name evidence="1" type="ORF">ACAOBT_LOCUS21934</name>
</gene>
<dbReference type="EMBL" id="CAKOFQ010007191">
    <property type="protein sequence ID" value="CAH1994144.1"/>
    <property type="molecule type" value="Genomic_DNA"/>
</dbReference>
<dbReference type="AlphaFoldDB" id="A0A9P0LEV9"/>
<protein>
    <submittedName>
        <fullName evidence="1">Uncharacterized protein</fullName>
    </submittedName>
</protein>
<dbReference type="Proteomes" id="UP001152888">
    <property type="component" value="Unassembled WGS sequence"/>
</dbReference>
<comment type="caution">
    <text evidence="1">The sequence shown here is derived from an EMBL/GenBank/DDBJ whole genome shotgun (WGS) entry which is preliminary data.</text>
</comment>
<accession>A0A9P0LEV9</accession>
<evidence type="ECO:0000313" key="1">
    <source>
        <dbReference type="EMBL" id="CAH1994144.1"/>
    </source>
</evidence>
<reference evidence="1" key="1">
    <citation type="submission" date="2022-03" db="EMBL/GenBank/DDBJ databases">
        <authorList>
            <person name="Sayadi A."/>
        </authorList>
    </citation>
    <scope>NUCLEOTIDE SEQUENCE</scope>
</reference>
<keyword evidence="2" id="KW-1185">Reference proteome</keyword>
<evidence type="ECO:0000313" key="2">
    <source>
        <dbReference type="Proteomes" id="UP001152888"/>
    </source>
</evidence>
<name>A0A9P0LEV9_ACAOB</name>
<proteinExistence type="predicted"/>
<dbReference type="OrthoDB" id="8195814at2759"/>
<organism evidence="1 2">
    <name type="scientific">Acanthoscelides obtectus</name>
    <name type="common">Bean weevil</name>
    <name type="synonym">Bruchus obtectus</name>
    <dbReference type="NCBI Taxonomy" id="200917"/>
    <lineage>
        <taxon>Eukaryota</taxon>
        <taxon>Metazoa</taxon>
        <taxon>Ecdysozoa</taxon>
        <taxon>Arthropoda</taxon>
        <taxon>Hexapoda</taxon>
        <taxon>Insecta</taxon>
        <taxon>Pterygota</taxon>
        <taxon>Neoptera</taxon>
        <taxon>Endopterygota</taxon>
        <taxon>Coleoptera</taxon>
        <taxon>Polyphaga</taxon>
        <taxon>Cucujiformia</taxon>
        <taxon>Chrysomeloidea</taxon>
        <taxon>Chrysomelidae</taxon>
        <taxon>Bruchinae</taxon>
        <taxon>Bruchini</taxon>
        <taxon>Acanthoscelides</taxon>
    </lineage>
</organism>